<sequence>MSLFKERNYYKPFDYEWAFESYGTMQKMHWLPSEVPLHEDIRDWNERLTKEEKNLINQILKFFTQGDVDIAKAYLDKYIPKFKPPEVRMMLSSFATSEANHAHAYSLLNDTLGEPSLLDFKAFQEYKEMADKHTYLFKDKGEGVEGLVRDIACFSAFGEGLQLFASFVMLLNFQRYGRMKGMCQIVTWSIRDETHHV</sequence>
<accession>A0A382XVE9</accession>
<dbReference type="SUPFAM" id="SSF47240">
    <property type="entry name" value="Ferritin-like"/>
    <property type="match status" value="1"/>
</dbReference>
<dbReference type="PANTHER" id="PTHR23409:SF18">
    <property type="entry name" value="RIBONUCLEOSIDE-DIPHOSPHATE REDUCTASE SUBUNIT M2"/>
    <property type="match status" value="1"/>
</dbReference>
<reference evidence="2" key="1">
    <citation type="submission" date="2018-05" db="EMBL/GenBank/DDBJ databases">
        <authorList>
            <person name="Lanie J.A."/>
            <person name="Ng W.-L."/>
            <person name="Kazmierczak K.M."/>
            <person name="Andrzejewski T.M."/>
            <person name="Davidsen T.M."/>
            <person name="Wayne K.J."/>
            <person name="Tettelin H."/>
            <person name="Glass J.I."/>
            <person name="Rusch D."/>
            <person name="Podicherti R."/>
            <person name="Tsui H.-C.T."/>
            <person name="Winkler M.E."/>
        </authorList>
    </citation>
    <scope>NUCLEOTIDE SEQUENCE</scope>
</reference>
<feature type="non-terminal residue" evidence="2">
    <location>
        <position position="197"/>
    </location>
</feature>
<gene>
    <name evidence="2" type="ORF">METZ01_LOCUS427663</name>
</gene>
<name>A0A382XVE9_9ZZZZ</name>
<dbReference type="InterPro" id="IPR012348">
    <property type="entry name" value="RNR-like"/>
</dbReference>
<organism evidence="2">
    <name type="scientific">marine metagenome</name>
    <dbReference type="NCBI Taxonomy" id="408172"/>
    <lineage>
        <taxon>unclassified sequences</taxon>
        <taxon>metagenomes</taxon>
        <taxon>ecological metagenomes</taxon>
    </lineage>
</organism>
<dbReference type="CDD" id="cd01049">
    <property type="entry name" value="RNRR2"/>
    <property type="match status" value="1"/>
</dbReference>
<dbReference type="Pfam" id="PF00268">
    <property type="entry name" value="Ribonuc_red_sm"/>
    <property type="match status" value="1"/>
</dbReference>
<dbReference type="PANTHER" id="PTHR23409">
    <property type="entry name" value="RIBONUCLEOSIDE-DIPHOSPHATE REDUCTASE SMALL CHAIN"/>
    <property type="match status" value="1"/>
</dbReference>
<dbReference type="Gene3D" id="1.10.620.20">
    <property type="entry name" value="Ribonucleotide Reductase, subunit A"/>
    <property type="match status" value="1"/>
</dbReference>
<protein>
    <submittedName>
        <fullName evidence="2">Uncharacterized protein</fullName>
    </submittedName>
</protein>
<dbReference type="InterPro" id="IPR009078">
    <property type="entry name" value="Ferritin-like_SF"/>
</dbReference>
<proteinExistence type="inferred from homology"/>
<dbReference type="AlphaFoldDB" id="A0A382XVE9"/>
<dbReference type="InterPro" id="IPR000358">
    <property type="entry name" value="RNR_small_fam"/>
</dbReference>
<dbReference type="GO" id="GO:0016491">
    <property type="term" value="F:oxidoreductase activity"/>
    <property type="evidence" value="ECO:0007669"/>
    <property type="project" value="InterPro"/>
</dbReference>
<dbReference type="EMBL" id="UINC01170658">
    <property type="protein sequence ID" value="SVD74809.1"/>
    <property type="molecule type" value="Genomic_DNA"/>
</dbReference>
<evidence type="ECO:0000256" key="1">
    <source>
        <dbReference type="ARBA" id="ARBA00009303"/>
    </source>
</evidence>
<evidence type="ECO:0000313" key="2">
    <source>
        <dbReference type="EMBL" id="SVD74809.1"/>
    </source>
</evidence>
<dbReference type="GO" id="GO:0009263">
    <property type="term" value="P:deoxyribonucleotide biosynthetic process"/>
    <property type="evidence" value="ECO:0007669"/>
    <property type="project" value="InterPro"/>
</dbReference>
<comment type="similarity">
    <text evidence="1">Belongs to the ribonucleoside diphosphate reductase small chain family.</text>
</comment>
<dbReference type="InterPro" id="IPR033909">
    <property type="entry name" value="RNR_small"/>
</dbReference>
<dbReference type="NCBIfam" id="NF007186">
    <property type="entry name" value="PRK09614.1-5"/>
    <property type="match status" value="1"/>
</dbReference>